<feature type="compositionally biased region" description="Low complexity" evidence="6">
    <location>
        <begin position="21"/>
        <end position="32"/>
    </location>
</feature>
<evidence type="ECO:0000313" key="8">
    <source>
        <dbReference type="EMBL" id="AVY95798.1"/>
    </source>
</evidence>
<dbReference type="EMBL" id="CP028519">
    <property type="protein sequence ID" value="AVY95798.1"/>
    <property type="molecule type" value="Genomic_DNA"/>
</dbReference>
<dbReference type="InterPro" id="IPR051198">
    <property type="entry name" value="BchE-like"/>
</dbReference>
<accession>A0A2S0PEJ0</accession>
<evidence type="ECO:0000256" key="1">
    <source>
        <dbReference type="ARBA" id="ARBA00001966"/>
    </source>
</evidence>
<sequence>MQFNAIGAADQAGSRQQVPHAGSSRSAATSSGECGMWESNGLPEAPDDSPALHAGESCSGGIDMVFVCMPYAAVERPSLALGTLTAVLEREGLSSRVIYANLEFAARVGRQAYEVVNNSEITLQLGEWTFSEAVFGQQGDIDAFIKGLVSCGYTETGLRELLQGLRLEAARYLDELAQRVLALQPRIVGCTSMFQQQCASLGLLQRIRAQSPGTVTMLGGANCEGEMGAATHRQYPWVDFVVSGEADKLLPELCRRILARGAGIPVHHLPEGVLGPASRRVLVVAGAAAAPAVGRASITDLDELPIPNFDDYFEQLQASPLHGYVIPGLLIETSRGCWWGAKHHCTFCGLNGSGMAFRAKSQARVQQEVSQLAARYRLKRFMAVDNILDNKYFSQVLPFLAEAGDMLWFYETKANLTRTQVSLLSQAGVRWIQPGIEAMDDGLLKLLRKGCSTVINVQLLKWAYDYGVWVMWNHLHGAPGEDPEWYEHIADWLPLIAHLQPPSGGSMTRIRFDRFSPYFNEQADFALDLKPCWGYGQVYPVPEKQLEQQAYFFRNDGHSAPTPTRLAAMLSEWATRFYAPTTRATTLPRRSDDAPVLAWVASGYRQTVRDTRPCAVGSLHELSELEGQVCHALDSAQHLQGLVQALRHAGSTVPEREIGSALQRLVDLKIIAEFNGKFLCLVTSENPVPYKSFSEFAGGMFSLTPTHRTPPKPETPWDVSLRELFVSST</sequence>
<dbReference type="Gene3D" id="3.40.50.280">
    <property type="entry name" value="Cobalamin-binding domain"/>
    <property type="match status" value="1"/>
</dbReference>
<dbReference type="GO" id="GO:0031419">
    <property type="term" value="F:cobalamin binding"/>
    <property type="evidence" value="ECO:0007669"/>
    <property type="project" value="InterPro"/>
</dbReference>
<dbReference type="InterPro" id="IPR007197">
    <property type="entry name" value="rSAM"/>
</dbReference>
<keyword evidence="5" id="KW-0411">Iron-sulfur</keyword>
<feature type="region of interest" description="Disordered" evidence="6">
    <location>
        <begin position="1"/>
        <end position="52"/>
    </location>
</feature>
<dbReference type="GO" id="GO:0003824">
    <property type="term" value="F:catalytic activity"/>
    <property type="evidence" value="ECO:0007669"/>
    <property type="project" value="InterPro"/>
</dbReference>
<dbReference type="Proteomes" id="UP000244173">
    <property type="component" value="Chromosome"/>
</dbReference>
<dbReference type="STRING" id="1122240.GCA_000620105_02794"/>
<name>A0A2S0PEJ0_9NEIS</name>
<evidence type="ECO:0000256" key="6">
    <source>
        <dbReference type="SAM" id="MobiDB-lite"/>
    </source>
</evidence>
<keyword evidence="3" id="KW-0479">Metal-binding</keyword>
<keyword evidence="4" id="KW-0408">Iron</keyword>
<protein>
    <submittedName>
        <fullName evidence="8">RiPP maturation radical SAM protein 1</fullName>
    </submittedName>
</protein>
<dbReference type="PANTHER" id="PTHR43409:SF7">
    <property type="entry name" value="BLL1977 PROTEIN"/>
    <property type="match status" value="1"/>
</dbReference>
<comment type="cofactor">
    <cofactor evidence="1">
        <name>[4Fe-4S] cluster</name>
        <dbReference type="ChEBI" id="CHEBI:49883"/>
    </cofactor>
</comment>
<dbReference type="SFLD" id="SFLDF00324">
    <property type="entry name" value="bacteriocin_maturation"/>
    <property type="match status" value="1"/>
</dbReference>
<dbReference type="SMART" id="SM00729">
    <property type="entry name" value="Elp3"/>
    <property type="match status" value="1"/>
</dbReference>
<dbReference type="InterPro" id="IPR006158">
    <property type="entry name" value="Cobalamin-bd"/>
</dbReference>
<dbReference type="SFLD" id="SFLDG01082">
    <property type="entry name" value="B12-binding_domain_containing"/>
    <property type="match status" value="1"/>
</dbReference>
<dbReference type="InterPro" id="IPR023984">
    <property type="entry name" value="rSAM_ocin_1"/>
</dbReference>
<keyword evidence="9" id="KW-1185">Reference proteome</keyword>
<proteinExistence type="predicted"/>
<dbReference type="AlphaFoldDB" id="A0A2S0PEJ0"/>
<evidence type="ECO:0000256" key="3">
    <source>
        <dbReference type="ARBA" id="ARBA00022723"/>
    </source>
</evidence>
<dbReference type="Pfam" id="PF04055">
    <property type="entry name" value="Radical_SAM"/>
    <property type="match status" value="1"/>
</dbReference>
<dbReference type="NCBIfam" id="TIGR03975">
    <property type="entry name" value="rSAM_ocin_1"/>
    <property type="match status" value="1"/>
</dbReference>
<dbReference type="PROSITE" id="PS51332">
    <property type="entry name" value="B12_BINDING"/>
    <property type="match status" value="1"/>
</dbReference>
<dbReference type="KEGG" id="maer:DAI18_18435"/>
<dbReference type="GO" id="GO:0046872">
    <property type="term" value="F:metal ion binding"/>
    <property type="evidence" value="ECO:0007669"/>
    <property type="project" value="UniProtKB-KW"/>
</dbReference>
<dbReference type="PANTHER" id="PTHR43409">
    <property type="entry name" value="ANAEROBIC MAGNESIUM-PROTOPORPHYRIN IX MONOMETHYL ESTER CYCLASE-RELATED"/>
    <property type="match status" value="1"/>
</dbReference>
<gene>
    <name evidence="8" type="ORF">DAI18_18435</name>
</gene>
<evidence type="ECO:0000256" key="2">
    <source>
        <dbReference type="ARBA" id="ARBA00022691"/>
    </source>
</evidence>
<evidence type="ECO:0000256" key="4">
    <source>
        <dbReference type="ARBA" id="ARBA00023004"/>
    </source>
</evidence>
<feature type="domain" description="B12-binding" evidence="7">
    <location>
        <begin position="167"/>
        <end position="264"/>
    </location>
</feature>
<evidence type="ECO:0000259" key="7">
    <source>
        <dbReference type="PROSITE" id="PS51332"/>
    </source>
</evidence>
<dbReference type="SUPFAM" id="SSF102114">
    <property type="entry name" value="Radical SAM enzymes"/>
    <property type="match status" value="1"/>
</dbReference>
<evidence type="ECO:0000313" key="9">
    <source>
        <dbReference type="Proteomes" id="UP000244173"/>
    </source>
</evidence>
<organism evidence="8 9">
    <name type="scientific">Microvirgula aerodenitrificans</name>
    <dbReference type="NCBI Taxonomy" id="57480"/>
    <lineage>
        <taxon>Bacteria</taxon>
        <taxon>Pseudomonadati</taxon>
        <taxon>Pseudomonadota</taxon>
        <taxon>Betaproteobacteria</taxon>
        <taxon>Neisseriales</taxon>
        <taxon>Aquaspirillaceae</taxon>
        <taxon>Microvirgula</taxon>
    </lineage>
</organism>
<dbReference type="InterPro" id="IPR058240">
    <property type="entry name" value="rSAM_sf"/>
</dbReference>
<evidence type="ECO:0000256" key="5">
    <source>
        <dbReference type="ARBA" id="ARBA00023014"/>
    </source>
</evidence>
<dbReference type="GO" id="GO:0005829">
    <property type="term" value="C:cytosol"/>
    <property type="evidence" value="ECO:0007669"/>
    <property type="project" value="TreeGrafter"/>
</dbReference>
<dbReference type="SFLD" id="SFLDS00029">
    <property type="entry name" value="Radical_SAM"/>
    <property type="match status" value="1"/>
</dbReference>
<dbReference type="InterPro" id="IPR006638">
    <property type="entry name" value="Elp3/MiaA/NifB-like_rSAM"/>
</dbReference>
<keyword evidence="2" id="KW-0949">S-adenosyl-L-methionine</keyword>
<dbReference type="GO" id="GO:0051536">
    <property type="term" value="F:iron-sulfur cluster binding"/>
    <property type="evidence" value="ECO:0007669"/>
    <property type="project" value="UniProtKB-KW"/>
</dbReference>
<reference evidence="8 9" key="1">
    <citation type="submission" date="2018-04" db="EMBL/GenBank/DDBJ databases">
        <title>Denitrifier Microvirgula.</title>
        <authorList>
            <person name="Anderson E."/>
            <person name="Jang J."/>
            <person name="Ishii S."/>
        </authorList>
    </citation>
    <scope>NUCLEOTIDE SEQUENCE [LARGE SCALE GENOMIC DNA]</scope>
    <source>
        <strain evidence="8 9">BE2.4</strain>
    </source>
</reference>